<feature type="domain" description="Methyl-accepting transducer" evidence="4">
    <location>
        <begin position="178"/>
        <end position="407"/>
    </location>
</feature>
<evidence type="ECO:0000259" key="4">
    <source>
        <dbReference type="PROSITE" id="PS50111"/>
    </source>
</evidence>
<dbReference type="Gene3D" id="1.10.287.950">
    <property type="entry name" value="Methyl-accepting chemotaxis protein"/>
    <property type="match status" value="1"/>
</dbReference>
<evidence type="ECO:0000256" key="3">
    <source>
        <dbReference type="SAM" id="Phobius"/>
    </source>
</evidence>
<evidence type="ECO:0000256" key="1">
    <source>
        <dbReference type="ARBA" id="ARBA00022500"/>
    </source>
</evidence>
<dbReference type="PROSITE" id="PS50111">
    <property type="entry name" value="CHEMOTAXIS_TRANSDUC_2"/>
    <property type="match status" value="1"/>
</dbReference>
<evidence type="ECO:0000313" key="5">
    <source>
        <dbReference type="EMBL" id="MPM15987.1"/>
    </source>
</evidence>
<dbReference type="GO" id="GO:0005886">
    <property type="term" value="C:plasma membrane"/>
    <property type="evidence" value="ECO:0007669"/>
    <property type="project" value="TreeGrafter"/>
</dbReference>
<dbReference type="AlphaFoldDB" id="A0A644XJ45"/>
<proteinExistence type="predicted"/>
<dbReference type="PANTHER" id="PTHR43531:SF11">
    <property type="entry name" value="METHYL-ACCEPTING CHEMOTAXIS PROTEIN 3"/>
    <property type="match status" value="1"/>
</dbReference>
<dbReference type="SUPFAM" id="SSF58104">
    <property type="entry name" value="Methyl-accepting chemotaxis protein (MCP) signaling domain"/>
    <property type="match status" value="1"/>
</dbReference>
<name>A0A644XJ45_9ZZZZ</name>
<keyword evidence="3" id="KW-1133">Transmembrane helix</keyword>
<dbReference type="FunFam" id="1.10.287.950:FF:000001">
    <property type="entry name" value="Methyl-accepting chemotaxis sensory transducer"/>
    <property type="match status" value="1"/>
</dbReference>
<keyword evidence="1" id="KW-0145">Chemotaxis</keyword>
<feature type="transmembrane region" description="Helical" evidence="3">
    <location>
        <begin position="50"/>
        <end position="68"/>
    </location>
</feature>
<reference evidence="5" key="1">
    <citation type="submission" date="2019-08" db="EMBL/GenBank/DDBJ databases">
        <authorList>
            <person name="Kucharzyk K."/>
            <person name="Murdoch R.W."/>
            <person name="Higgins S."/>
            <person name="Loffler F."/>
        </authorList>
    </citation>
    <scope>NUCLEOTIDE SEQUENCE</scope>
</reference>
<gene>
    <name evidence="5" type="ORF">SDC9_62361</name>
</gene>
<dbReference type="Pfam" id="PF00015">
    <property type="entry name" value="MCPsignal"/>
    <property type="match status" value="1"/>
</dbReference>
<evidence type="ECO:0000256" key="2">
    <source>
        <dbReference type="SAM" id="MobiDB-lite"/>
    </source>
</evidence>
<comment type="caution">
    <text evidence="5">The sequence shown here is derived from an EMBL/GenBank/DDBJ whole genome shotgun (WGS) entry which is preliminary data.</text>
</comment>
<feature type="transmembrane region" description="Helical" evidence="3">
    <location>
        <begin position="12"/>
        <end position="38"/>
    </location>
</feature>
<protein>
    <recommendedName>
        <fullName evidence="4">Methyl-accepting transducer domain-containing protein</fullName>
    </recommendedName>
</protein>
<keyword evidence="3" id="KW-0812">Transmembrane</keyword>
<accession>A0A644XJ45</accession>
<dbReference type="InterPro" id="IPR051310">
    <property type="entry name" value="MCP_chemotaxis"/>
</dbReference>
<dbReference type="PANTHER" id="PTHR43531">
    <property type="entry name" value="PROTEIN ICFG"/>
    <property type="match status" value="1"/>
</dbReference>
<organism evidence="5">
    <name type="scientific">bioreactor metagenome</name>
    <dbReference type="NCBI Taxonomy" id="1076179"/>
    <lineage>
        <taxon>unclassified sequences</taxon>
        <taxon>metagenomes</taxon>
        <taxon>ecological metagenomes</taxon>
    </lineage>
</organism>
<dbReference type="GO" id="GO:0007165">
    <property type="term" value="P:signal transduction"/>
    <property type="evidence" value="ECO:0007669"/>
    <property type="project" value="InterPro"/>
</dbReference>
<dbReference type="Gene3D" id="6.10.340.10">
    <property type="match status" value="1"/>
</dbReference>
<dbReference type="SMART" id="SM00283">
    <property type="entry name" value="MA"/>
    <property type="match status" value="1"/>
</dbReference>
<sequence length="468" mass="48811">MKWFENLKINQKLGAAFFLVGSISSIMGVLGLVGMIWIGNTNNLLAQRAIIVSMAVLVVLNIIFAFALSKLLTKVVGLPLVFLVQIAKSLAEGDVNLSQEASEKLAQYTPRPDAVGRLSQNFETLINNTKEQAAAVQLLAGGDLTVQFATRSDKDILNHALVSLTDNLNRLVSSIASAADQVASGSSLVSDSSMALSQGATEQASSVEELTASLEVISSQTSLNAQNAERANDLAGSAKSNADGGNVQMQEMLRAMDEINISSSNISKIIKVIDDIAFQTNILALNAAVEAARAGQHGRGFAVVAQEVRTLAARSASAAQETTDMIEGSIRKVSAGTKIANETAKALGQIVTDVDQAADLISSIAVASKEQAVGIEQISMGIAQVSQVVQSNAATSEESAAASQELSGQAAQLKESVSVFKVRTMSRAVPPPVQGSAQPIAASQKKTPELAGTGKARIALSDGEFGKY</sequence>
<dbReference type="GO" id="GO:0004888">
    <property type="term" value="F:transmembrane signaling receptor activity"/>
    <property type="evidence" value="ECO:0007669"/>
    <property type="project" value="TreeGrafter"/>
</dbReference>
<feature type="region of interest" description="Disordered" evidence="2">
    <location>
        <begin position="430"/>
        <end position="456"/>
    </location>
</feature>
<dbReference type="EMBL" id="VSSQ01002532">
    <property type="protein sequence ID" value="MPM15987.1"/>
    <property type="molecule type" value="Genomic_DNA"/>
</dbReference>
<dbReference type="InterPro" id="IPR004089">
    <property type="entry name" value="MCPsignal_dom"/>
</dbReference>
<dbReference type="GO" id="GO:0006935">
    <property type="term" value="P:chemotaxis"/>
    <property type="evidence" value="ECO:0007669"/>
    <property type="project" value="UniProtKB-KW"/>
</dbReference>
<keyword evidence="3" id="KW-0472">Membrane</keyword>